<dbReference type="Proteomes" id="UP000824091">
    <property type="component" value="Unassembled WGS sequence"/>
</dbReference>
<dbReference type="Pfam" id="PF00672">
    <property type="entry name" value="HAMP"/>
    <property type="match status" value="1"/>
</dbReference>
<dbReference type="InterPro" id="IPR036097">
    <property type="entry name" value="HisK_dim/P_sf"/>
</dbReference>
<keyword evidence="7 15" id="KW-0418">Kinase</keyword>
<keyword evidence="9" id="KW-0902">Two-component regulatory system</keyword>
<dbReference type="PROSITE" id="PS50885">
    <property type="entry name" value="HAMP"/>
    <property type="match status" value="1"/>
</dbReference>
<dbReference type="InterPro" id="IPR036890">
    <property type="entry name" value="HATPase_C_sf"/>
</dbReference>
<dbReference type="Gene3D" id="3.30.565.10">
    <property type="entry name" value="Histidine kinase-like ATPase, C-terminal domain"/>
    <property type="match status" value="1"/>
</dbReference>
<dbReference type="GO" id="GO:0000155">
    <property type="term" value="F:phosphorelay sensor kinase activity"/>
    <property type="evidence" value="ECO:0007669"/>
    <property type="project" value="InterPro"/>
</dbReference>
<evidence type="ECO:0000256" key="10">
    <source>
        <dbReference type="ARBA" id="ARBA00023136"/>
    </source>
</evidence>
<dbReference type="CDD" id="cd00075">
    <property type="entry name" value="HATPase"/>
    <property type="match status" value="1"/>
</dbReference>
<dbReference type="Gene3D" id="1.10.287.130">
    <property type="match status" value="1"/>
</dbReference>
<reference evidence="15" key="2">
    <citation type="journal article" date="2021" name="PeerJ">
        <title>Extensive microbial diversity within the chicken gut microbiome revealed by metagenomics and culture.</title>
        <authorList>
            <person name="Gilroy R."/>
            <person name="Ravi A."/>
            <person name="Getino M."/>
            <person name="Pursley I."/>
            <person name="Horton D.L."/>
            <person name="Alikhan N.F."/>
            <person name="Baker D."/>
            <person name="Gharbi K."/>
            <person name="Hall N."/>
            <person name="Watson M."/>
            <person name="Adriaenssens E.M."/>
            <person name="Foster-Nyarko E."/>
            <person name="Jarju S."/>
            <person name="Secka A."/>
            <person name="Antonio M."/>
            <person name="Oren A."/>
            <person name="Chaudhuri R.R."/>
            <person name="La Ragione R."/>
            <person name="Hildebrand F."/>
            <person name="Pallen M.J."/>
        </authorList>
    </citation>
    <scope>NUCLEOTIDE SEQUENCE</scope>
    <source>
        <strain evidence="15">11300</strain>
    </source>
</reference>
<dbReference type="PANTHER" id="PTHR45436">
    <property type="entry name" value="SENSOR HISTIDINE KINASE YKOH"/>
    <property type="match status" value="1"/>
</dbReference>
<dbReference type="PRINTS" id="PR00344">
    <property type="entry name" value="BCTRLSENSOR"/>
</dbReference>
<keyword evidence="8 12" id="KW-1133">Transmembrane helix</keyword>
<keyword evidence="5" id="KW-0808">Transferase</keyword>
<evidence type="ECO:0000259" key="14">
    <source>
        <dbReference type="PROSITE" id="PS50885"/>
    </source>
</evidence>
<protein>
    <recommendedName>
        <fullName evidence="3">histidine kinase</fullName>
        <ecNumber evidence="3">2.7.13.3</ecNumber>
    </recommendedName>
</protein>
<dbReference type="EC" id="2.7.13.3" evidence="3"/>
<feature type="region of interest" description="Disordered" evidence="11">
    <location>
        <begin position="396"/>
        <end position="417"/>
    </location>
</feature>
<sequence>MKTLSIKTKIMLWFTAALVILVVGIFTINFSVSREVLDQSIQERLMDIVDTNVQEIEFYNSSKNEVEEHDFFLSYKGGILEIDDDFCAYLDGISTALIDSENNLLYGSMPILLEESEAFSFTSVGTVTQNGQRYYIYERKLSGENLEGLWLRGVVSENETINMISNMVRLSLWLVPLLAFVILFVGYIITKRSFLPIEKIDQAVEEITASGDLSKRVDVEIEGGKDEIHRLAVTFNSMFDRLEKSFNTERQFTSDASHELRTPVSVIKAHCEYALKYAQTPEELRESLQVIERQADRATDLLTQLLFFTRLHQSDHPVRLEKTNLSDLVEFICEDLTILLASGKSMETDIEPGIFVLANKSLMTRLISNLIDNAYKYSGDDALVKVSLHRSSAAGKGAETGGILQSSAGTSESPASSLSSEKQYVRLSVEDNGIGISPENIEKIWARFYQEDPSRTETASNSFGLGLSMVKEIADIHGGKLEVESVPGKGSRFTLVLPCI</sequence>
<feature type="compositionally biased region" description="Low complexity" evidence="11">
    <location>
        <begin position="406"/>
        <end position="417"/>
    </location>
</feature>
<dbReference type="InterPro" id="IPR004358">
    <property type="entry name" value="Sig_transdc_His_kin-like_C"/>
</dbReference>
<dbReference type="Pfam" id="PF00512">
    <property type="entry name" value="HisKA"/>
    <property type="match status" value="1"/>
</dbReference>
<dbReference type="InterPro" id="IPR005467">
    <property type="entry name" value="His_kinase_dom"/>
</dbReference>
<evidence type="ECO:0000259" key="13">
    <source>
        <dbReference type="PROSITE" id="PS50109"/>
    </source>
</evidence>
<dbReference type="InterPro" id="IPR050428">
    <property type="entry name" value="TCS_sensor_his_kinase"/>
</dbReference>
<name>A0A9D1I4F1_9FIRM</name>
<dbReference type="CDD" id="cd00082">
    <property type="entry name" value="HisKA"/>
    <property type="match status" value="1"/>
</dbReference>
<evidence type="ECO:0000256" key="1">
    <source>
        <dbReference type="ARBA" id="ARBA00000085"/>
    </source>
</evidence>
<dbReference type="InterPro" id="IPR003594">
    <property type="entry name" value="HATPase_dom"/>
</dbReference>
<evidence type="ECO:0000313" key="16">
    <source>
        <dbReference type="Proteomes" id="UP000824091"/>
    </source>
</evidence>
<dbReference type="SUPFAM" id="SSF55874">
    <property type="entry name" value="ATPase domain of HSP90 chaperone/DNA topoisomerase II/histidine kinase"/>
    <property type="match status" value="1"/>
</dbReference>
<dbReference type="AlphaFoldDB" id="A0A9D1I4F1"/>
<dbReference type="PANTHER" id="PTHR45436:SF15">
    <property type="entry name" value="SENSOR HISTIDINE KINASE CUSS"/>
    <property type="match status" value="1"/>
</dbReference>
<comment type="subcellular location">
    <subcellularLocation>
        <location evidence="2">Membrane</location>
        <topology evidence="2">Multi-pass membrane protein</topology>
    </subcellularLocation>
</comment>
<dbReference type="PROSITE" id="PS50109">
    <property type="entry name" value="HIS_KIN"/>
    <property type="match status" value="1"/>
</dbReference>
<dbReference type="FunFam" id="1.10.287.130:FF:000001">
    <property type="entry name" value="Two-component sensor histidine kinase"/>
    <property type="match status" value="1"/>
</dbReference>
<feature type="transmembrane region" description="Helical" evidence="12">
    <location>
        <begin position="170"/>
        <end position="189"/>
    </location>
</feature>
<evidence type="ECO:0000256" key="3">
    <source>
        <dbReference type="ARBA" id="ARBA00012438"/>
    </source>
</evidence>
<accession>A0A9D1I4F1</accession>
<keyword evidence="6 12" id="KW-0812">Transmembrane</keyword>
<evidence type="ECO:0000256" key="2">
    <source>
        <dbReference type="ARBA" id="ARBA00004141"/>
    </source>
</evidence>
<evidence type="ECO:0000256" key="11">
    <source>
        <dbReference type="SAM" id="MobiDB-lite"/>
    </source>
</evidence>
<dbReference type="EMBL" id="DVMO01000017">
    <property type="protein sequence ID" value="HIU26958.1"/>
    <property type="molecule type" value="Genomic_DNA"/>
</dbReference>
<dbReference type="SMART" id="SM00304">
    <property type="entry name" value="HAMP"/>
    <property type="match status" value="1"/>
</dbReference>
<comment type="caution">
    <text evidence="15">The sequence shown here is derived from an EMBL/GenBank/DDBJ whole genome shotgun (WGS) entry which is preliminary data.</text>
</comment>
<evidence type="ECO:0000256" key="5">
    <source>
        <dbReference type="ARBA" id="ARBA00022679"/>
    </source>
</evidence>
<comment type="catalytic activity">
    <reaction evidence="1">
        <text>ATP + protein L-histidine = ADP + protein N-phospho-L-histidine.</text>
        <dbReference type="EC" id="2.7.13.3"/>
    </reaction>
</comment>
<dbReference type="GO" id="GO:0005886">
    <property type="term" value="C:plasma membrane"/>
    <property type="evidence" value="ECO:0007669"/>
    <property type="project" value="TreeGrafter"/>
</dbReference>
<proteinExistence type="predicted"/>
<organism evidence="15 16">
    <name type="scientific">Candidatus Fimisoma avicola</name>
    <dbReference type="NCBI Taxonomy" id="2840826"/>
    <lineage>
        <taxon>Bacteria</taxon>
        <taxon>Bacillati</taxon>
        <taxon>Bacillota</taxon>
        <taxon>Clostridia</taxon>
        <taxon>Eubacteriales</taxon>
        <taxon>Candidatus Fimisoma</taxon>
    </lineage>
</organism>
<evidence type="ECO:0000313" key="15">
    <source>
        <dbReference type="EMBL" id="HIU26958.1"/>
    </source>
</evidence>
<dbReference type="SUPFAM" id="SSF47384">
    <property type="entry name" value="Homodimeric domain of signal transducing histidine kinase"/>
    <property type="match status" value="1"/>
</dbReference>
<dbReference type="Pfam" id="PF02518">
    <property type="entry name" value="HATPase_c"/>
    <property type="match status" value="1"/>
</dbReference>
<reference evidence="15" key="1">
    <citation type="submission" date="2020-10" db="EMBL/GenBank/DDBJ databases">
        <authorList>
            <person name="Gilroy R."/>
        </authorList>
    </citation>
    <scope>NUCLEOTIDE SEQUENCE</scope>
    <source>
        <strain evidence="15">11300</strain>
    </source>
</reference>
<evidence type="ECO:0000256" key="8">
    <source>
        <dbReference type="ARBA" id="ARBA00022989"/>
    </source>
</evidence>
<feature type="domain" description="Histidine kinase" evidence="13">
    <location>
        <begin position="255"/>
        <end position="500"/>
    </location>
</feature>
<gene>
    <name evidence="15" type="ORF">IAD16_01075</name>
</gene>
<dbReference type="SUPFAM" id="SSF158472">
    <property type="entry name" value="HAMP domain-like"/>
    <property type="match status" value="1"/>
</dbReference>
<dbReference type="SMART" id="SM00388">
    <property type="entry name" value="HisKA"/>
    <property type="match status" value="1"/>
</dbReference>
<dbReference type="InterPro" id="IPR003660">
    <property type="entry name" value="HAMP_dom"/>
</dbReference>
<keyword evidence="10 12" id="KW-0472">Membrane</keyword>
<dbReference type="InterPro" id="IPR003661">
    <property type="entry name" value="HisK_dim/P_dom"/>
</dbReference>
<feature type="transmembrane region" description="Helical" evidence="12">
    <location>
        <begin position="12"/>
        <end position="32"/>
    </location>
</feature>
<evidence type="ECO:0000256" key="12">
    <source>
        <dbReference type="SAM" id="Phobius"/>
    </source>
</evidence>
<dbReference type="Gene3D" id="6.10.340.10">
    <property type="match status" value="1"/>
</dbReference>
<evidence type="ECO:0000256" key="4">
    <source>
        <dbReference type="ARBA" id="ARBA00022553"/>
    </source>
</evidence>
<evidence type="ECO:0000256" key="9">
    <source>
        <dbReference type="ARBA" id="ARBA00023012"/>
    </source>
</evidence>
<feature type="domain" description="HAMP" evidence="14">
    <location>
        <begin position="191"/>
        <end position="247"/>
    </location>
</feature>
<evidence type="ECO:0000256" key="7">
    <source>
        <dbReference type="ARBA" id="ARBA00022777"/>
    </source>
</evidence>
<evidence type="ECO:0000256" key="6">
    <source>
        <dbReference type="ARBA" id="ARBA00022692"/>
    </source>
</evidence>
<dbReference type="SMART" id="SM00387">
    <property type="entry name" value="HATPase_c"/>
    <property type="match status" value="1"/>
</dbReference>
<keyword evidence="4" id="KW-0597">Phosphoprotein</keyword>
<dbReference type="CDD" id="cd06225">
    <property type="entry name" value="HAMP"/>
    <property type="match status" value="1"/>
</dbReference>